<feature type="domain" description="N-acetyltransferase" evidence="1">
    <location>
        <begin position="200"/>
        <end position="349"/>
    </location>
</feature>
<dbReference type="InterPro" id="IPR016181">
    <property type="entry name" value="Acyl_CoA_acyltransferase"/>
</dbReference>
<dbReference type="InterPro" id="IPR000182">
    <property type="entry name" value="GNAT_dom"/>
</dbReference>
<dbReference type="SUPFAM" id="SSF55729">
    <property type="entry name" value="Acyl-CoA N-acyltransferases (Nat)"/>
    <property type="match status" value="1"/>
</dbReference>
<dbReference type="GO" id="GO:0016747">
    <property type="term" value="F:acyltransferase activity, transferring groups other than amino-acyl groups"/>
    <property type="evidence" value="ECO:0007669"/>
    <property type="project" value="InterPro"/>
</dbReference>
<reference evidence="3" key="2">
    <citation type="submission" date="2015-01" db="EMBL/GenBank/DDBJ databases">
        <title>Evolutionary Origins and Diversification of the Mycorrhizal Mutualists.</title>
        <authorList>
            <consortium name="DOE Joint Genome Institute"/>
            <consortium name="Mycorrhizal Genomics Consortium"/>
            <person name="Kohler A."/>
            <person name="Kuo A."/>
            <person name="Nagy L.G."/>
            <person name="Floudas D."/>
            <person name="Copeland A."/>
            <person name="Barry K.W."/>
            <person name="Cichocki N."/>
            <person name="Veneault-Fourrey C."/>
            <person name="LaButti K."/>
            <person name="Lindquist E.A."/>
            <person name="Lipzen A."/>
            <person name="Lundell T."/>
            <person name="Morin E."/>
            <person name="Murat C."/>
            <person name="Riley R."/>
            <person name="Ohm R."/>
            <person name="Sun H."/>
            <person name="Tunlid A."/>
            <person name="Henrissat B."/>
            <person name="Grigoriev I.V."/>
            <person name="Hibbett D.S."/>
            <person name="Martin F."/>
        </authorList>
    </citation>
    <scope>NUCLEOTIDE SEQUENCE [LARGE SCALE GENOMIC DNA]</scope>
    <source>
        <strain evidence="3">MAFF 305830</strain>
    </source>
</reference>
<dbReference type="PROSITE" id="PS51186">
    <property type="entry name" value="GNAT"/>
    <property type="match status" value="1"/>
</dbReference>
<dbReference type="Proteomes" id="UP000054097">
    <property type="component" value="Unassembled WGS sequence"/>
</dbReference>
<dbReference type="Gene3D" id="3.40.630.30">
    <property type="match status" value="1"/>
</dbReference>
<reference evidence="2 3" key="1">
    <citation type="submission" date="2014-04" db="EMBL/GenBank/DDBJ databases">
        <authorList>
            <consortium name="DOE Joint Genome Institute"/>
            <person name="Kuo A."/>
            <person name="Zuccaro A."/>
            <person name="Kohler A."/>
            <person name="Nagy L.G."/>
            <person name="Floudas D."/>
            <person name="Copeland A."/>
            <person name="Barry K.W."/>
            <person name="Cichocki N."/>
            <person name="Veneault-Fourrey C."/>
            <person name="LaButti K."/>
            <person name="Lindquist E.A."/>
            <person name="Lipzen A."/>
            <person name="Lundell T."/>
            <person name="Morin E."/>
            <person name="Murat C."/>
            <person name="Sun H."/>
            <person name="Tunlid A."/>
            <person name="Henrissat B."/>
            <person name="Grigoriev I.V."/>
            <person name="Hibbett D.S."/>
            <person name="Martin F."/>
            <person name="Nordberg H.P."/>
            <person name="Cantor M.N."/>
            <person name="Hua S.X."/>
        </authorList>
    </citation>
    <scope>NUCLEOTIDE SEQUENCE [LARGE SCALE GENOMIC DNA]</scope>
    <source>
        <strain evidence="2 3">MAFF 305830</strain>
    </source>
</reference>
<dbReference type="EMBL" id="KN824284">
    <property type="protein sequence ID" value="KIM30698.1"/>
    <property type="molecule type" value="Genomic_DNA"/>
</dbReference>
<dbReference type="OrthoDB" id="2523549at2759"/>
<dbReference type="Pfam" id="PF00583">
    <property type="entry name" value="Acetyltransf_1"/>
    <property type="match status" value="1"/>
</dbReference>
<keyword evidence="3" id="KW-1185">Reference proteome</keyword>
<proteinExistence type="predicted"/>
<gene>
    <name evidence="2" type="ORF">M408DRAFT_289770</name>
</gene>
<sequence length="349" mass="39117">MPLTLQVFDNPQLFLQAIDNASNTVDSPSMNLVIGGAHDSSQTPGSNQRSIWMILHGQQGDGEEAIEISYDAQLASPAPICMALCSQTLETYHMATQDTENGLLSKTPQLFDAVIRALDDAKLPQIHSMFGPKPCVDEFLARWGAHVDPPLQLREQPFLDTRLAYMSLSEYHSGQREDGKYEILDLVTVPYDRSSPEMAAIHKQLVECVLDFWEANAGNEERSAAAERMINDVLDAREAGRIWICRPFGHEGEMAGYLYTGRETKHTIAIRNVYTREAFRGKGVARELVVASCKWWLLDVDVEKRKQAVTLFVAPSNVAATKSYLRSGFSIRDEPWEWRGFEDVSMGAF</sequence>
<dbReference type="AlphaFoldDB" id="A0A0C2WX64"/>
<evidence type="ECO:0000259" key="1">
    <source>
        <dbReference type="PROSITE" id="PS51186"/>
    </source>
</evidence>
<evidence type="ECO:0000313" key="3">
    <source>
        <dbReference type="Proteomes" id="UP000054097"/>
    </source>
</evidence>
<evidence type="ECO:0000313" key="2">
    <source>
        <dbReference type="EMBL" id="KIM30698.1"/>
    </source>
</evidence>
<organism evidence="2 3">
    <name type="scientific">Serendipita vermifera MAFF 305830</name>
    <dbReference type="NCBI Taxonomy" id="933852"/>
    <lineage>
        <taxon>Eukaryota</taxon>
        <taxon>Fungi</taxon>
        <taxon>Dikarya</taxon>
        <taxon>Basidiomycota</taxon>
        <taxon>Agaricomycotina</taxon>
        <taxon>Agaricomycetes</taxon>
        <taxon>Sebacinales</taxon>
        <taxon>Serendipitaceae</taxon>
        <taxon>Serendipita</taxon>
    </lineage>
</organism>
<dbReference type="CDD" id="cd04301">
    <property type="entry name" value="NAT_SF"/>
    <property type="match status" value="1"/>
</dbReference>
<dbReference type="HOGENOM" id="CLU_794927_0_0_1"/>
<name>A0A0C2WX64_SERVB</name>
<protein>
    <recommendedName>
        <fullName evidence="1">N-acetyltransferase domain-containing protein</fullName>
    </recommendedName>
</protein>
<accession>A0A0C2WX64</accession>